<dbReference type="InterPro" id="IPR036388">
    <property type="entry name" value="WH-like_DNA-bd_sf"/>
</dbReference>
<dbReference type="GO" id="GO:0003677">
    <property type="term" value="F:DNA binding"/>
    <property type="evidence" value="ECO:0007669"/>
    <property type="project" value="UniProtKB-KW"/>
</dbReference>
<evidence type="ECO:0000256" key="3">
    <source>
        <dbReference type="ARBA" id="ARBA00023163"/>
    </source>
</evidence>
<protein>
    <submittedName>
        <fullName evidence="5">DNA-binding transcriptional regulator, FadR family</fullName>
    </submittedName>
</protein>
<keyword evidence="3" id="KW-0804">Transcription</keyword>
<sequence length="202" mass="24024">MARSEPEKTKVYEGVLQKLKEFIDNNGVKPGDKLPSERELSEQLKVGRSSIREALRALELLGLIETRRGEGTFLKEYEDYHMVELLSTFILNRSRTPEELRTAKNMVEKEMIILSMGRLTNEQMDELMMVLFPFRDESHDEFFRQLFTFGNQHLLFSIWHLLTSYLRTVEPMTYTEEWHQQLMEVLEKEEMTEAHRLFNNTK</sequence>
<gene>
    <name evidence="5" type="ORF">SAMN04490247_2712</name>
</gene>
<dbReference type="Pfam" id="PF00392">
    <property type="entry name" value="GntR"/>
    <property type="match status" value="1"/>
</dbReference>
<reference evidence="6" key="1">
    <citation type="submission" date="2016-10" db="EMBL/GenBank/DDBJ databases">
        <authorList>
            <person name="Varghese N."/>
            <person name="Submissions S."/>
        </authorList>
    </citation>
    <scope>NUCLEOTIDE SEQUENCE [LARGE SCALE GENOMIC DNA]</scope>
    <source>
        <strain evidence="6">DSM 4771</strain>
    </source>
</reference>
<keyword evidence="6" id="KW-1185">Reference proteome</keyword>
<dbReference type="RefSeq" id="WP_093194479.1">
    <property type="nucleotide sequence ID" value="NZ_FNEV01000009.1"/>
</dbReference>
<dbReference type="OrthoDB" id="9799482at2"/>
<dbReference type="AlphaFoldDB" id="A0A1G8VJZ7"/>
<dbReference type="STRING" id="86666.SAMN04490247_2712"/>
<evidence type="ECO:0000259" key="4">
    <source>
        <dbReference type="PROSITE" id="PS50949"/>
    </source>
</evidence>
<dbReference type="InterPro" id="IPR000524">
    <property type="entry name" value="Tscrpt_reg_HTH_GntR"/>
</dbReference>
<dbReference type="SMART" id="SM00345">
    <property type="entry name" value="HTH_GNTR"/>
    <property type="match status" value="1"/>
</dbReference>
<keyword evidence="1" id="KW-0805">Transcription regulation</keyword>
<feature type="domain" description="HTH gntR-type" evidence="4">
    <location>
        <begin position="9"/>
        <end position="77"/>
    </location>
</feature>
<name>A0A1G8VJZ7_9BACI</name>
<dbReference type="PROSITE" id="PS50949">
    <property type="entry name" value="HTH_GNTR"/>
    <property type="match status" value="1"/>
</dbReference>
<dbReference type="Gene3D" id="1.10.10.10">
    <property type="entry name" value="Winged helix-like DNA-binding domain superfamily/Winged helix DNA-binding domain"/>
    <property type="match status" value="1"/>
</dbReference>
<dbReference type="InterPro" id="IPR036390">
    <property type="entry name" value="WH_DNA-bd_sf"/>
</dbReference>
<evidence type="ECO:0000313" key="5">
    <source>
        <dbReference type="EMBL" id="SDJ65625.1"/>
    </source>
</evidence>
<organism evidence="5 6">
    <name type="scientific">Salimicrobium halophilum</name>
    <dbReference type="NCBI Taxonomy" id="86666"/>
    <lineage>
        <taxon>Bacteria</taxon>
        <taxon>Bacillati</taxon>
        <taxon>Bacillota</taxon>
        <taxon>Bacilli</taxon>
        <taxon>Bacillales</taxon>
        <taxon>Bacillaceae</taxon>
        <taxon>Salimicrobium</taxon>
    </lineage>
</organism>
<evidence type="ECO:0000313" key="6">
    <source>
        <dbReference type="Proteomes" id="UP000199225"/>
    </source>
</evidence>
<dbReference type="PRINTS" id="PR00035">
    <property type="entry name" value="HTHGNTR"/>
</dbReference>
<dbReference type="GO" id="GO:0003700">
    <property type="term" value="F:DNA-binding transcription factor activity"/>
    <property type="evidence" value="ECO:0007669"/>
    <property type="project" value="InterPro"/>
</dbReference>
<evidence type="ECO:0000256" key="2">
    <source>
        <dbReference type="ARBA" id="ARBA00023125"/>
    </source>
</evidence>
<evidence type="ECO:0000256" key="1">
    <source>
        <dbReference type="ARBA" id="ARBA00023015"/>
    </source>
</evidence>
<dbReference type="SUPFAM" id="SSF46785">
    <property type="entry name" value="Winged helix' DNA-binding domain"/>
    <property type="match status" value="1"/>
</dbReference>
<dbReference type="Proteomes" id="UP000199225">
    <property type="component" value="Unassembled WGS sequence"/>
</dbReference>
<accession>A0A1G8VJZ7</accession>
<dbReference type="CDD" id="cd07377">
    <property type="entry name" value="WHTH_GntR"/>
    <property type="match status" value="1"/>
</dbReference>
<dbReference type="PANTHER" id="PTHR43537:SF54">
    <property type="entry name" value="TRANSCRIPTIONAL REGULATOR, GNTR FAMILY"/>
    <property type="match status" value="1"/>
</dbReference>
<proteinExistence type="predicted"/>
<dbReference type="PANTHER" id="PTHR43537">
    <property type="entry name" value="TRANSCRIPTIONAL REGULATOR, GNTR FAMILY"/>
    <property type="match status" value="1"/>
</dbReference>
<keyword evidence="2 5" id="KW-0238">DNA-binding</keyword>
<dbReference type="EMBL" id="FNEV01000009">
    <property type="protein sequence ID" value="SDJ65625.1"/>
    <property type="molecule type" value="Genomic_DNA"/>
</dbReference>